<keyword evidence="1" id="KW-0472">Membrane</keyword>
<evidence type="ECO:0000313" key="2">
    <source>
        <dbReference type="EMBL" id="RPA71653.1"/>
    </source>
</evidence>
<keyword evidence="3" id="KW-1185">Reference proteome</keyword>
<name>A0A3N4HB08_ASCIM</name>
<proteinExistence type="predicted"/>
<reference evidence="2 3" key="1">
    <citation type="journal article" date="2018" name="Nat. Ecol. Evol.">
        <title>Pezizomycetes genomes reveal the molecular basis of ectomycorrhizal truffle lifestyle.</title>
        <authorList>
            <person name="Murat C."/>
            <person name="Payen T."/>
            <person name="Noel B."/>
            <person name="Kuo A."/>
            <person name="Morin E."/>
            <person name="Chen J."/>
            <person name="Kohler A."/>
            <person name="Krizsan K."/>
            <person name="Balestrini R."/>
            <person name="Da Silva C."/>
            <person name="Montanini B."/>
            <person name="Hainaut M."/>
            <person name="Levati E."/>
            <person name="Barry K.W."/>
            <person name="Belfiori B."/>
            <person name="Cichocki N."/>
            <person name="Clum A."/>
            <person name="Dockter R.B."/>
            <person name="Fauchery L."/>
            <person name="Guy J."/>
            <person name="Iotti M."/>
            <person name="Le Tacon F."/>
            <person name="Lindquist E.A."/>
            <person name="Lipzen A."/>
            <person name="Malagnac F."/>
            <person name="Mello A."/>
            <person name="Molinier V."/>
            <person name="Miyauchi S."/>
            <person name="Poulain J."/>
            <person name="Riccioni C."/>
            <person name="Rubini A."/>
            <person name="Sitrit Y."/>
            <person name="Splivallo R."/>
            <person name="Traeger S."/>
            <person name="Wang M."/>
            <person name="Zifcakova L."/>
            <person name="Wipf D."/>
            <person name="Zambonelli A."/>
            <person name="Paolocci F."/>
            <person name="Nowrousian M."/>
            <person name="Ottonello S."/>
            <person name="Baldrian P."/>
            <person name="Spatafora J.W."/>
            <person name="Henrissat B."/>
            <person name="Nagy L.G."/>
            <person name="Aury J.M."/>
            <person name="Wincker P."/>
            <person name="Grigoriev I.V."/>
            <person name="Bonfante P."/>
            <person name="Martin F.M."/>
        </authorList>
    </citation>
    <scope>NUCLEOTIDE SEQUENCE [LARGE SCALE GENOMIC DNA]</scope>
    <source>
        <strain evidence="2 3">RN42</strain>
    </source>
</reference>
<sequence>MVFLKVALLVFVWLAGARVRFLSFYTFSSPKLTGLLYYFRSLLLSPTLAFIGSFCLFVEGGGLIR</sequence>
<accession>A0A3N4HB08</accession>
<organism evidence="2 3">
    <name type="scientific">Ascobolus immersus RN42</name>
    <dbReference type="NCBI Taxonomy" id="1160509"/>
    <lineage>
        <taxon>Eukaryota</taxon>
        <taxon>Fungi</taxon>
        <taxon>Dikarya</taxon>
        <taxon>Ascomycota</taxon>
        <taxon>Pezizomycotina</taxon>
        <taxon>Pezizomycetes</taxon>
        <taxon>Pezizales</taxon>
        <taxon>Ascobolaceae</taxon>
        <taxon>Ascobolus</taxon>
    </lineage>
</organism>
<gene>
    <name evidence="2" type="ORF">BJ508DRAFT_87958</name>
</gene>
<feature type="transmembrane region" description="Helical" evidence="1">
    <location>
        <begin position="37"/>
        <end position="58"/>
    </location>
</feature>
<evidence type="ECO:0000256" key="1">
    <source>
        <dbReference type="SAM" id="Phobius"/>
    </source>
</evidence>
<protein>
    <submittedName>
        <fullName evidence="2">Uncharacterized protein</fullName>
    </submittedName>
</protein>
<keyword evidence="1" id="KW-1133">Transmembrane helix</keyword>
<keyword evidence="1" id="KW-0812">Transmembrane</keyword>
<dbReference type="Proteomes" id="UP000275078">
    <property type="component" value="Unassembled WGS sequence"/>
</dbReference>
<evidence type="ECO:0000313" key="3">
    <source>
        <dbReference type="Proteomes" id="UP000275078"/>
    </source>
</evidence>
<dbReference type="EMBL" id="ML119909">
    <property type="protein sequence ID" value="RPA71653.1"/>
    <property type="molecule type" value="Genomic_DNA"/>
</dbReference>
<dbReference type="AlphaFoldDB" id="A0A3N4HB08"/>